<dbReference type="OrthoDB" id="2019149at2759"/>
<dbReference type="KEGG" id="mnt:21409365"/>
<comment type="similarity">
    <text evidence="3">Belongs to the pectinesterase family.</text>
</comment>
<organism evidence="14 15">
    <name type="scientific">Morus notabilis</name>
    <dbReference type="NCBI Taxonomy" id="981085"/>
    <lineage>
        <taxon>Eukaryota</taxon>
        <taxon>Viridiplantae</taxon>
        <taxon>Streptophyta</taxon>
        <taxon>Embryophyta</taxon>
        <taxon>Tracheophyta</taxon>
        <taxon>Spermatophyta</taxon>
        <taxon>Magnoliopsida</taxon>
        <taxon>eudicotyledons</taxon>
        <taxon>Gunneridae</taxon>
        <taxon>Pentapetalae</taxon>
        <taxon>rosids</taxon>
        <taxon>fabids</taxon>
        <taxon>Rosales</taxon>
        <taxon>Moraceae</taxon>
        <taxon>Moreae</taxon>
        <taxon>Morus</taxon>
    </lineage>
</organism>
<sequence length="363" mass="40374">MRSFRVLFLLVIFLVFKSVGSSTSPNGLETVEEAYLNWVKQMDSYKHSLFQKAINKFHPCKTIKVNKNPRLGAFTSLQKAINSLPTFSNCRVVISLGAGIYREKVEIPNTMAYITLEGSGVHKTIIEWDDTADRLGQSGRPLGTFGSATFAVNSPYFIAKNVTFKNKAPSPPSGALGKQAVALRISADTAAFISCKFIGSQDTLYDHIGRHYFENCYIEGSVDFIFGNGLSLYRGCHLHATGNSYGALTAQKRENLLQETGFSFVKCKVTGSGALYLGRAWGTFSRVVFAFTYMDKIVTPRGWYDWGDKNRDMTVFYGQYKCMGPGAGFGGRVSWSRELTPQEARPFISLGFINGYEWLPKLL</sequence>
<dbReference type="Proteomes" id="UP000030645">
    <property type="component" value="Unassembled WGS sequence"/>
</dbReference>
<evidence type="ECO:0000256" key="6">
    <source>
        <dbReference type="ARBA" id="ARBA00022525"/>
    </source>
</evidence>
<keyword evidence="9 12" id="KW-0063">Aspartyl esterase</keyword>
<evidence type="ECO:0000256" key="11">
    <source>
        <dbReference type="PROSITE-ProRule" id="PRU10040"/>
    </source>
</evidence>
<reference evidence="15" key="1">
    <citation type="submission" date="2013-01" db="EMBL/GenBank/DDBJ databases">
        <title>Draft Genome Sequence of a Mulberry Tree, Morus notabilis C.K. Schneid.</title>
        <authorList>
            <person name="He N."/>
            <person name="Zhao S."/>
        </authorList>
    </citation>
    <scope>NUCLEOTIDE SEQUENCE</scope>
</reference>
<evidence type="ECO:0000259" key="13">
    <source>
        <dbReference type="Pfam" id="PF01095"/>
    </source>
</evidence>
<dbReference type="STRING" id="981085.W9T0W5"/>
<comment type="subcellular location">
    <subcellularLocation>
        <location evidence="1">Secreted</location>
        <location evidence="1">Cell wall</location>
    </subcellularLocation>
</comment>
<evidence type="ECO:0000256" key="8">
    <source>
        <dbReference type="ARBA" id="ARBA00022801"/>
    </source>
</evidence>
<accession>W9T0W5</accession>
<comment type="catalytic activity">
    <reaction evidence="10 12">
        <text>[(1-&gt;4)-alpha-D-galacturonosyl methyl ester](n) + n H2O = [(1-&gt;4)-alpha-D-galacturonosyl](n) + n methanol + n H(+)</text>
        <dbReference type="Rhea" id="RHEA:22380"/>
        <dbReference type="Rhea" id="RHEA-COMP:14570"/>
        <dbReference type="Rhea" id="RHEA-COMP:14573"/>
        <dbReference type="ChEBI" id="CHEBI:15377"/>
        <dbReference type="ChEBI" id="CHEBI:15378"/>
        <dbReference type="ChEBI" id="CHEBI:17790"/>
        <dbReference type="ChEBI" id="CHEBI:140522"/>
        <dbReference type="ChEBI" id="CHEBI:140523"/>
        <dbReference type="EC" id="3.1.1.11"/>
    </reaction>
</comment>
<name>W9T0W5_9ROSA</name>
<feature type="signal peptide" evidence="12">
    <location>
        <begin position="1"/>
        <end position="22"/>
    </location>
</feature>
<proteinExistence type="inferred from homology"/>
<dbReference type="Gene3D" id="2.160.20.10">
    <property type="entry name" value="Single-stranded right-handed beta-helix, Pectin lyase-like"/>
    <property type="match status" value="1"/>
</dbReference>
<feature type="chain" id="PRO_5005151921" description="Pectinesterase" evidence="12">
    <location>
        <begin position="23"/>
        <end position="363"/>
    </location>
</feature>
<dbReference type="InterPro" id="IPR012334">
    <property type="entry name" value="Pectin_lyas_fold"/>
</dbReference>
<evidence type="ECO:0000256" key="12">
    <source>
        <dbReference type="RuleBase" id="RU000589"/>
    </source>
</evidence>
<dbReference type="AlphaFoldDB" id="W9T0W5"/>
<dbReference type="eggNOG" id="ENOG502QQMT">
    <property type="taxonomic scope" value="Eukaryota"/>
</dbReference>
<evidence type="ECO:0000256" key="10">
    <source>
        <dbReference type="ARBA" id="ARBA00047928"/>
    </source>
</evidence>
<keyword evidence="7 12" id="KW-0732">Signal</keyword>
<dbReference type="InterPro" id="IPR011050">
    <property type="entry name" value="Pectin_lyase_fold/virulence"/>
</dbReference>
<protein>
    <recommendedName>
        <fullName evidence="4 12">Pectinesterase</fullName>
        <ecNumber evidence="4 12">3.1.1.11</ecNumber>
    </recommendedName>
</protein>
<feature type="domain" description="Pectinesterase catalytic" evidence="13">
    <location>
        <begin position="72"/>
        <end position="355"/>
    </location>
</feature>
<dbReference type="InterPro" id="IPR000070">
    <property type="entry name" value="Pectinesterase_cat"/>
</dbReference>
<dbReference type="GO" id="GO:0030599">
    <property type="term" value="F:pectinesterase activity"/>
    <property type="evidence" value="ECO:0007669"/>
    <property type="project" value="UniProtKB-UniRule"/>
</dbReference>
<dbReference type="FunFam" id="2.160.20.10:FF:000008">
    <property type="entry name" value="Pectinesterase"/>
    <property type="match status" value="1"/>
</dbReference>
<evidence type="ECO:0000256" key="9">
    <source>
        <dbReference type="ARBA" id="ARBA00023085"/>
    </source>
</evidence>
<dbReference type="UniPathway" id="UPA00545">
    <property type="reaction ID" value="UER00823"/>
</dbReference>
<keyword evidence="6" id="KW-0964">Secreted</keyword>
<dbReference type="Pfam" id="PF01095">
    <property type="entry name" value="Pectinesterase"/>
    <property type="match status" value="1"/>
</dbReference>
<keyword evidence="8 12" id="KW-0378">Hydrolase</keyword>
<dbReference type="GO" id="GO:0042545">
    <property type="term" value="P:cell wall modification"/>
    <property type="evidence" value="ECO:0007669"/>
    <property type="project" value="UniProtKB-UniRule"/>
</dbReference>
<evidence type="ECO:0000256" key="3">
    <source>
        <dbReference type="ARBA" id="ARBA00008891"/>
    </source>
</evidence>
<evidence type="ECO:0000256" key="5">
    <source>
        <dbReference type="ARBA" id="ARBA00022512"/>
    </source>
</evidence>
<feature type="active site" evidence="11">
    <location>
        <position position="223"/>
    </location>
</feature>
<dbReference type="GO" id="GO:0045490">
    <property type="term" value="P:pectin catabolic process"/>
    <property type="evidence" value="ECO:0007669"/>
    <property type="project" value="UniProtKB-UniRule"/>
</dbReference>
<dbReference type="EMBL" id="KE346358">
    <property type="protein sequence ID" value="EXC35395.1"/>
    <property type="molecule type" value="Genomic_DNA"/>
</dbReference>
<keyword evidence="5" id="KW-0134">Cell wall</keyword>
<gene>
    <name evidence="14" type="ORF">L484_026720</name>
</gene>
<dbReference type="PANTHER" id="PTHR31321:SF112">
    <property type="entry name" value="PECTINESTERASE"/>
    <property type="match status" value="1"/>
</dbReference>
<dbReference type="SUPFAM" id="SSF51126">
    <property type="entry name" value="Pectin lyase-like"/>
    <property type="match status" value="1"/>
</dbReference>
<evidence type="ECO:0000256" key="4">
    <source>
        <dbReference type="ARBA" id="ARBA00013229"/>
    </source>
</evidence>
<comment type="pathway">
    <text evidence="2 12">Glycan metabolism; pectin degradation; 2-dehydro-3-deoxy-D-gluconate from pectin: step 1/5.</text>
</comment>
<evidence type="ECO:0000313" key="14">
    <source>
        <dbReference type="EMBL" id="EXC35395.1"/>
    </source>
</evidence>
<evidence type="ECO:0000256" key="2">
    <source>
        <dbReference type="ARBA" id="ARBA00005184"/>
    </source>
</evidence>
<evidence type="ECO:0000256" key="1">
    <source>
        <dbReference type="ARBA" id="ARBA00004191"/>
    </source>
</evidence>
<dbReference type="InterPro" id="IPR033131">
    <property type="entry name" value="Pectinesterase_Asp_AS"/>
</dbReference>
<dbReference type="EC" id="3.1.1.11" evidence="4 12"/>
<keyword evidence="15" id="KW-1185">Reference proteome</keyword>
<dbReference type="PROSITE" id="PS00503">
    <property type="entry name" value="PECTINESTERASE_2"/>
    <property type="match status" value="1"/>
</dbReference>
<evidence type="ECO:0000256" key="7">
    <source>
        <dbReference type="ARBA" id="ARBA00022729"/>
    </source>
</evidence>
<dbReference type="PANTHER" id="PTHR31321">
    <property type="entry name" value="ACYL-COA THIOESTER HYDROLASE YBHC-RELATED"/>
    <property type="match status" value="1"/>
</dbReference>
<evidence type="ECO:0000313" key="15">
    <source>
        <dbReference type="Proteomes" id="UP000030645"/>
    </source>
</evidence>